<dbReference type="Pfam" id="PF09411">
    <property type="entry name" value="PagL"/>
    <property type="match status" value="1"/>
</dbReference>
<dbReference type="AlphaFoldDB" id="A0A5B2U1M3"/>
<name>A0A5B2U1M3_9FLAO</name>
<dbReference type="Proteomes" id="UP000323082">
    <property type="component" value="Unassembled WGS sequence"/>
</dbReference>
<dbReference type="Gene3D" id="2.40.160.20">
    <property type="match status" value="1"/>
</dbReference>
<reference evidence="1 2" key="1">
    <citation type="journal article" date="2015" name="Int. J. Syst. Evol. Microbiol.">
        <title>Chryseobacterium sediminis sp. nov., isolated from a river sediment.</title>
        <authorList>
            <person name="Kampfer P."/>
            <person name="Busse H.J."/>
            <person name="McInroy J.A."/>
            <person name="Glaeser S.P."/>
        </authorList>
    </citation>
    <scope>NUCLEOTIDE SEQUENCE [LARGE SCALE GENOMIC DNA]</scope>
    <source>
        <strain evidence="1 2">IMT-174</strain>
    </source>
</reference>
<dbReference type="EMBL" id="VUNZ01000003">
    <property type="protein sequence ID" value="KAA2220328.1"/>
    <property type="molecule type" value="Genomic_DNA"/>
</dbReference>
<dbReference type="RefSeq" id="WP_149834443.1">
    <property type="nucleotide sequence ID" value="NZ_VUNZ01000003.1"/>
</dbReference>
<protein>
    <submittedName>
        <fullName evidence="1">Acyloxyacyl hydrolase</fullName>
    </submittedName>
</protein>
<proteinExistence type="predicted"/>
<accession>A0A5B2U1M3</accession>
<organism evidence="1 2">
    <name type="scientific">Chryseobacterium sediminis</name>
    <dbReference type="NCBI Taxonomy" id="1679494"/>
    <lineage>
        <taxon>Bacteria</taxon>
        <taxon>Pseudomonadati</taxon>
        <taxon>Bacteroidota</taxon>
        <taxon>Flavobacteriia</taxon>
        <taxon>Flavobacteriales</taxon>
        <taxon>Weeksellaceae</taxon>
        <taxon>Chryseobacterium group</taxon>
        <taxon>Chryseobacterium</taxon>
    </lineage>
</organism>
<evidence type="ECO:0000313" key="2">
    <source>
        <dbReference type="Proteomes" id="UP000323082"/>
    </source>
</evidence>
<gene>
    <name evidence="1" type="ORF">FW780_15725</name>
</gene>
<dbReference type="OrthoDB" id="627554at2"/>
<dbReference type="GO" id="GO:0016787">
    <property type="term" value="F:hydrolase activity"/>
    <property type="evidence" value="ECO:0007669"/>
    <property type="project" value="UniProtKB-KW"/>
</dbReference>
<keyword evidence="1" id="KW-0378">Hydrolase</keyword>
<evidence type="ECO:0000313" key="1">
    <source>
        <dbReference type="EMBL" id="KAA2220328.1"/>
    </source>
</evidence>
<sequence length="387" mass="45022">MKHFYLFFLVAVFFCKAQKNDSLPQRTLIYSAGVEYGTVLPTNIALQDYENRNYNGYSFQLMKQSTGKNDWEKDFSYPQYGIGFFAFDFIKNREMSSPFAIYGIYNAKIKQWGKLKWFHTVNFGISFNARPFNEDEKYYNISLGSRTNMFISMGTGMYYELGKHFDIGLNFKFNHLSNGGLKIPNKGLNTIAPQLSLTYYPERVVSGKSDTAAVDDKKYASLEVSVFGGRKNAFYRGERAGELKNYYSGFNYSVYGTEVLYMRQYSRKSAYGIGVGITMDDHYNHEMYVSDSTLYQKKRFSADQPLLSIMPSYRLMMGRLNVNLGAGYYLAKKQRKYDNSIFFQRIALQYQITDRLFASFGINAYNMHVANYLEWKLGYIFIRKKIK</sequence>
<comment type="caution">
    <text evidence="1">The sequence shown here is derived from an EMBL/GenBank/DDBJ whole genome shotgun (WGS) entry which is preliminary data.</text>
</comment>
<dbReference type="InterPro" id="IPR018550">
    <property type="entry name" value="Lipid-A_deacylase-rel"/>
</dbReference>